<keyword evidence="1" id="KW-0812">Transmembrane</keyword>
<feature type="transmembrane region" description="Helical" evidence="1">
    <location>
        <begin position="112"/>
        <end position="129"/>
    </location>
</feature>
<accession>A0ABQ9EIB4</accession>
<dbReference type="Proteomes" id="UP001217089">
    <property type="component" value="Unassembled WGS sequence"/>
</dbReference>
<reference evidence="3 4" key="1">
    <citation type="submission" date="2022-12" db="EMBL/GenBank/DDBJ databases">
        <title>Chromosome-level genome of Tegillarca granosa.</title>
        <authorList>
            <person name="Kim J."/>
        </authorList>
    </citation>
    <scope>NUCLEOTIDE SEQUENCE [LARGE SCALE GENOMIC DNA]</scope>
    <source>
        <strain evidence="3">Teg-2019</strain>
        <tissue evidence="3">Adductor muscle</tissue>
    </source>
</reference>
<name>A0ABQ9EIB4_TEGGR</name>
<evidence type="ECO:0000256" key="2">
    <source>
        <dbReference type="SAM" id="SignalP"/>
    </source>
</evidence>
<keyword evidence="4" id="KW-1185">Reference proteome</keyword>
<keyword evidence="1" id="KW-1133">Transmembrane helix</keyword>
<keyword evidence="1" id="KW-0472">Membrane</keyword>
<gene>
    <name evidence="3" type="ORF">KUTeg_017419</name>
</gene>
<organism evidence="3 4">
    <name type="scientific">Tegillarca granosa</name>
    <name type="common">Malaysian cockle</name>
    <name type="synonym">Anadara granosa</name>
    <dbReference type="NCBI Taxonomy" id="220873"/>
    <lineage>
        <taxon>Eukaryota</taxon>
        <taxon>Metazoa</taxon>
        <taxon>Spiralia</taxon>
        <taxon>Lophotrochozoa</taxon>
        <taxon>Mollusca</taxon>
        <taxon>Bivalvia</taxon>
        <taxon>Autobranchia</taxon>
        <taxon>Pteriomorphia</taxon>
        <taxon>Arcoida</taxon>
        <taxon>Arcoidea</taxon>
        <taxon>Arcidae</taxon>
        <taxon>Tegillarca</taxon>
    </lineage>
</organism>
<feature type="chain" id="PRO_5045239383" evidence="2">
    <location>
        <begin position="18"/>
        <end position="141"/>
    </location>
</feature>
<comment type="caution">
    <text evidence="3">The sequence shown here is derived from an EMBL/GenBank/DDBJ whole genome shotgun (WGS) entry which is preliminary data.</text>
</comment>
<keyword evidence="2" id="KW-0732">Signal</keyword>
<evidence type="ECO:0000313" key="3">
    <source>
        <dbReference type="EMBL" id="KAJ8305032.1"/>
    </source>
</evidence>
<dbReference type="EMBL" id="JARBDR010000899">
    <property type="protein sequence ID" value="KAJ8305032.1"/>
    <property type="molecule type" value="Genomic_DNA"/>
</dbReference>
<evidence type="ECO:0000313" key="4">
    <source>
        <dbReference type="Proteomes" id="UP001217089"/>
    </source>
</evidence>
<sequence>MNKALVVLGLIIRLVKSATKFHTMSCKSYQSKMKQTKYWYRVHVLTVYQCCRDVSYFSEVKLDEGCVDLLKLTDVDRGPLLVGHSGKHRGLYIWYRGESRFNWFKPADKMKSTLFILLVLVVLGSALAGRRNKNRKPNIKD</sequence>
<proteinExistence type="predicted"/>
<evidence type="ECO:0000256" key="1">
    <source>
        <dbReference type="SAM" id="Phobius"/>
    </source>
</evidence>
<protein>
    <submittedName>
        <fullName evidence="3">Uncharacterized protein</fullName>
    </submittedName>
</protein>
<feature type="signal peptide" evidence="2">
    <location>
        <begin position="1"/>
        <end position="17"/>
    </location>
</feature>